<feature type="transmembrane region" description="Helical" evidence="2">
    <location>
        <begin position="66"/>
        <end position="87"/>
    </location>
</feature>
<keyword evidence="2" id="KW-1133">Transmembrane helix</keyword>
<evidence type="ECO:0000256" key="2">
    <source>
        <dbReference type="SAM" id="Phobius"/>
    </source>
</evidence>
<dbReference type="EMBL" id="JACZHT010000001">
    <property type="protein sequence ID" value="MBE1236208.1"/>
    <property type="molecule type" value="Genomic_DNA"/>
</dbReference>
<organism evidence="3 4">
    <name type="scientific">Phaeovibrio sulfidiphilus</name>
    <dbReference type="NCBI Taxonomy" id="1220600"/>
    <lineage>
        <taxon>Bacteria</taxon>
        <taxon>Pseudomonadati</taxon>
        <taxon>Pseudomonadota</taxon>
        <taxon>Alphaproteobacteria</taxon>
        <taxon>Rhodospirillales</taxon>
        <taxon>Rhodospirillaceae</taxon>
        <taxon>Phaeovibrio</taxon>
    </lineage>
</organism>
<evidence type="ECO:0000256" key="1">
    <source>
        <dbReference type="SAM" id="MobiDB-lite"/>
    </source>
</evidence>
<keyword evidence="2" id="KW-0812">Transmembrane</keyword>
<feature type="region of interest" description="Disordered" evidence="1">
    <location>
        <begin position="1"/>
        <end position="21"/>
    </location>
</feature>
<keyword evidence="2" id="KW-0472">Membrane</keyword>
<keyword evidence="4" id="KW-1185">Reference proteome</keyword>
<feature type="transmembrane region" description="Helical" evidence="2">
    <location>
        <begin position="99"/>
        <end position="120"/>
    </location>
</feature>
<reference evidence="3" key="1">
    <citation type="submission" date="2020-10" db="EMBL/GenBank/DDBJ databases">
        <title>Genome sequence of the unusual species of purple photosynthetic bacteria, Phaeovibrio sulfidiphilus DSM 23193, type strain.</title>
        <authorList>
            <person name="Kyndt J.A."/>
            <person name="Meyer T.E."/>
        </authorList>
    </citation>
    <scope>NUCLEOTIDE SEQUENCE</scope>
    <source>
        <strain evidence="3">DSM 23193</strain>
    </source>
</reference>
<protein>
    <submittedName>
        <fullName evidence="3">Uncharacterized protein</fullName>
    </submittedName>
</protein>
<feature type="transmembrane region" description="Helical" evidence="2">
    <location>
        <begin position="26"/>
        <end position="51"/>
    </location>
</feature>
<accession>A0A8J6YKQ1</accession>
<evidence type="ECO:0000313" key="4">
    <source>
        <dbReference type="Proteomes" id="UP000631034"/>
    </source>
</evidence>
<proteinExistence type="predicted"/>
<dbReference type="AlphaFoldDB" id="A0A8J6YKQ1"/>
<dbReference type="Proteomes" id="UP000631034">
    <property type="component" value="Unassembled WGS sequence"/>
</dbReference>
<sequence length="166" mass="17705">MPARKQGNKKAPAPGPQRSSGTGLKVGLTSIVLVVLAFFYPTMILLAVAMLPTGVAMIVDRSPARMGWVCVGGLNLAGTIPALAELWSHGGTLEASVDILGQIFNLLVFYLSAAFGWLLYVSVPQMAALVTALTARTVIATLRARQKKLVDLWGPEVGRHPEVREN</sequence>
<dbReference type="RefSeq" id="WP_192533081.1">
    <property type="nucleotide sequence ID" value="NZ_JACZHT010000001.1"/>
</dbReference>
<name>A0A8J6YKQ1_9PROT</name>
<comment type="caution">
    <text evidence="3">The sequence shown here is derived from an EMBL/GenBank/DDBJ whole genome shotgun (WGS) entry which is preliminary data.</text>
</comment>
<gene>
    <name evidence="3" type="ORF">IHV25_00865</name>
</gene>
<evidence type="ECO:0000313" key="3">
    <source>
        <dbReference type="EMBL" id="MBE1236208.1"/>
    </source>
</evidence>